<dbReference type="SUPFAM" id="SSF53335">
    <property type="entry name" value="S-adenosyl-L-methionine-dependent methyltransferases"/>
    <property type="match status" value="1"/>
</dbReference>
<keyword evidence="7" id="KW-0378">Hydrolase</keyword>
<dbReference type="Gene3D" id="1.10.287.130">
    <property type="match status" value="1"/>
</dbReference>
<feature type="domain" description="Histidine kinase" evidence="10">
    <location>
        <begin position="900"/>
        <end position="1118"/>
    </location>
</feature>
<feature type="modified residue" description="4-aspartylphosphate" evidence="8">
    <location>
        <position position="1189"/>
    </location>
</feature>
<evidence type="ECO:0000256" key="1">
    <source>
        <dbReference type="ARBA" id="ARBA00000085"/>
    </source>
</evidence>
<dbReference type="InterPro" id="IPR000673">
    <property type="entry name" value="Sig_transdc_resp-reg_Me-estase"/>
</dbReference>
<dbReference type="InterPro" id="IPR036804">
    <property type="entry name" value="CheR_N_sf"/>
</dbReference>
<sequence>MIDPTSAASEATSPVFPLVGVGASAGGLEAIFELMAEIPAVSGMAFLVVQHLDPSRRSLLPEILLKRVSMPVVQAVDGMAVEADHLYVIPPNTSMLVDQRRIRLRPRDGTLGPPMPIDDLLSSLASDQGSRAIGVVLSGSGSDGALGLKAIQQEGGITFAQDEASAQYSSMPHAAIAMGGVDRVLSPREIAKELMSLGRHPHVRPPQIAEVDPQGESSETSLRSIFRLLRNACNIDFSRYKHGTIQRRLSRRMALRQLISVGEYVAVLESEPAEVLALGRDLLIQVTSFFRDPESFDALSQTVFPRLTAANDPRTPLRIWVPGCATGEEVYSIAICLIEYLGERRDSLPVQIFGTDISAAALETARAGRYIENIARDVSPERLARFFVREGEYYCVDKSVRELCTFSRHDVLNDPPFSRMDLVSCRNLLIYLSAPAQRTVMPLFHYALKPDGLLMLGPSETVGAFSELFGTVEDRRSKLFSKKPRLGAPVALGRTSTRVPTSPTRTVTVAESPVEGGDAASLRAEVARITLSRYAPPSVLCDDDLNIIEYRGDTSAYLVNPNGPPINDLQRLARPEVFLALSEAIRQVRQEGAPVRKTGVRTVGIGGPQTISVEVHPLQAADIDGRWLLIFFENTRRSDESTAPRQDTLKALMIQTLRQRLGRRIADKDADPRDDEIARLNAELNAMRTQMRTMLEEHESAREELKSSEEELLSSNEEFQSTNEELETAKEELQSLNEELLTTNDELRYRNRELRMLHEEVARARDYADAIIETMAEPLLVLQPDLRVTRANRAFYQTFRTTPDATIGTLLYALGNGQWNIPSLRELLEKILPQQTLVRDFEISHAFPRIGQRTMRLNAARVVGPVNELILLTIEDITQHQLAVERLQAADRHKDEFLAMLGHELRNPLAAIGNGLAIWGRADVAKETQQLARAAATRQLNHEIGLVNDLLDVSRVTRGIIKLNIEPVDLAQIVQHTVAALRAEVEGHNHELTVSLSTQPFAIDGDAMRLEQVVTNLMNNAIKYTPAGGRLEISLLPDNGDAVLTVSDNGIGMTADFLPTIFTIFVQAERSLDRKSAGLGLGLALVQQLVELHHGTVRAFSDGLGQGSQFVVRLPISNAKTLSPLVQDLTHDADVPESRKILVVDDNVDAAESTAMLLRLDGHKVMVAPDGPGALQVATDFLPDVVLLDIGLPDIDGCEVCRQLRATSGFADTLLIALSGYAGEEHRERARQAGFDHYIVKPADLIELNRIMSSYRNDSRGS</sequence>
<keyword evidence="9" id="KW-0175">Coiled coil</keyword>
<dbReference type="InterPro" id="IPR036097">
    <property type="entry name" value="HisK_dim/P_sf"/>
</dbReference>
<dbReference type="SUPFAM" id="SSF47757">
    <property type="entry name" value="Chemotaxis receptor methyltransferase CheR, N-terminal domain"/>
    <property type="match status" value="1"/>
</dbReference>
<dbReference type="Gene3D" id="1.10.155.10">
    <property type="entry name" value="Chemotaxis receptor methyltransferase CheR, N-terminal domain"/>
    <property type="match status" value="1"/>
</dbReference>
<dbReference type="Pfam" id="PF00989">
    <property type="entry name" value="PAS"/>
    <property type="match status" value="1"/>
</dbReference>
<dbReference type="Pfam" id="PF03705">
    <property type="entry name" value="CheR_N"/>
    <property type="match status" value="1"/>
</dbReference>
<dbReference type="Gene3D" id="3.30.565.10">
    <property type="entry name" value="Histidine kinase-like ATPase, C-terminal domain"/>
    <property type="match status" value="1"/>
</dbReference>
<evidence type="ECO:0000256" key="9">
    <source>
        <dbReference type="SAM" id="Coils"/>
    </source>
</evidence>
<dbReference type="SMART" id="SM00387">
    <property type="entry name" value="HATPase_c"/>
    <property type="match status" value="1"/>
</dbReference>
<gene>
    <name evidence="14" type="ORF">GCM10010985_25030</name>
</gene>
<dbReference type="CDD" id="cd00075">
    <property type="entry name" value="HATPase"/>
    <property type="match status" value="1"/>
</dbReference>
<dbReference type="CDD" id="cd16434">
    <property type="entry name" value="CheB-CheR_fusion"/>
    <property type="match status" value="1"/>
</dbReference>
<keyword evidence="8" id="KW-0597">Phosphoprotein</keyword>
<protein>
    <recommendedName>
        <fullName evidence="16">Chemotaxis protein CheR</fullName>
    </recommendedName>
</protein>
<feature type="domain" description="CheR-type methyltransferase" evidence="13">
    <location>
        <begin position="218"/>
        <end position="462"/>
    </location>
</feature>
<keyword evidence="6" id="KW-0949">S-adenosyl-L-methionine</keyword>
<feature type="coiled-coil region" evidence="9">
    <location>
        <begin position="677"/>
        <end position="750"/>
    </location>
</feature>
<dbReference type="PROSITE" id="PS50122">
    <property type="entry name" value="CHEB"/>
    <property type="match status" value="1"/>
</dbReference>
<comment type="catalytic activity">
    <reaction evidence="1">
        <text>ATP + protein L-histidine = ADP + protein N-phospho-L-histidine.</text>
        <dbReference type="EC" id="2.7.13.3"/>
    </reaction>
</comment>
<dbReference type="PROSITE" id="PS50123">
    <property type="entry name" value="CHER"/>
    <property type="match status" value="1"/>
</dbReference>
<dbReference type="SUPFAM" id="SSF55785">
    <property type="entry name" value="PYP-like sensor domain (PAS domain)"/>
    <property type="match status" value="1"/>
</dbReference>
<dbReference type="SMART" id="SM00138">
    <property type="entry name" value="MeTrc"/>
    <property type="match status" value="1"/>
</dbReference>
<dbReference type="Gene3D" id="3.40.50.180">
    <property type="entry name" value="Methylesterase CheB, C-terminal domain"/>
    <property type="match status" value="1"/>
</dbReference>
<dbReference type="PROSITE" id="PS50110">
    <property type="entry name" value="RESPONSE_REGULATORY"/>
    <property type="match status" value="1"/>
</dbReference>
<dbReference type="SUPFAM" id="SSF47384">
    <property type="entry name" value="Homodimeric domain of signal transducing histidine kinase"/>
    <property type="match status" value="1"/>
</dbReference>
<comment type="caution">
    <text evidence="14">The sequence shown here is derived from an EMBL/GenBank/DDBJ whole genome shotgun (WGS) entry which is preliminary data.</text>
</comment>
<dbReference type="Pfam" id="PF00072">
    <property type="entry name" value="Response_reg"/>
    <property type="match status" value="1"/>
</dbReference>
<dbReference type="SMART" id="SM00448">
    <property type="entry name" value="REC"/>
    <property type="match status" value="1"/>
</dbReference>
<evidence type="ECO:0000256" key="5">
    <source>
        <dbReference type="ARBA" id="ARBA00022679"/>
    </source>
</evidence>
<dbReference type="InterPro" id="IPR050903">
    <property type="entry name" value="Bact_Chemotaxis_MeTrfase"/>
</dbReference>
<evidence type="ECO:0000256" key="4">
    <source>
        <dbReference type="ARBA" id="ARBA00022603"/>
    </source>
</evidence>
<keyword evidence="15" id="KW-1185">Reference proteome</keyword>
<dbReference type="InterPro" id="IPR022642">
    <property type="entry name" value="CheR_C"/>
</dbReference>
<dbReference type="InterPro" id="IPR000014">
    <property type="entry name" value="PAS"/>
</dbReference>
<dbReference type="SMART" id="SM00091">
    <property type="entry name" value="PAS"/>
    <property type="match status" value="1"/>
</dbReference>
<dbReference type="PROSITE" id="PS50109">
    <property type="entry name" value="HIS_KIN"/>
    <property type="match status" value="1"/>
</dbReference>
<dbReference type="InterPro" id="IPR029063">
    <property type="entry name" value="SAM-dependent_MTases_sf"/>
</dbReference>
<dbReference type="Gene3D" id="3.40.50.2300">
    <property type="match status" value="1"/>
</dbReference>
<dbReference type="SUPFAM" id="SSF55874">
    <property type="entry name" value="ATPase domain of HSP90 chaperone/DNA topoisomerase II/histidine kinase"/>
    <property type="match status" value="1"/>
</dbReference>
<organism evidence="14 15">
    <name type="scientific">Caballeronia grimmiae</name>
    <dbReference type="NCBI Taxonomy" id="1071679"/>
    <lineage>
        <taxon>Bacteria</taxon>
        <taxon>Pseudomonadati</taxon>
        <taxon>Pseudomonadota</taxon>
        <taxon>Betaproteobacteria</taxon>
        <taxon>Burkholderiales</taxon>
        <taxon>Burkholderiaceae</taxon>
        <taxon>Caballeronia</taxon>
    </lineage>
</organism>
<feature type="active site" evidence="7">
    <location>
        <position position="24"/>
    </location>
</feature>
<accession>A0ABQ1RJ69</accession>
<evidence type="ECO:0000256" key="3">
    <source>
        <dbReference type="ARBA" id="ARBA00022500"/>
    </source>
</evidence>
<keyword evidence="4" id="KW-0489">Methyltransferase</keyword>
<dbReference type="InterPro" id="IPR003661">
    <property type="entry name" value="HisK_dim/P_dom"/>
</dbReference>
<feature type="domain" description="CheB-type methylesterase" evidence="12">
    <location>
        <begin position="12"/>
        <end position="196"/>
    </location>
</feature>
<evidence type="ECO:0000313" key="14">
    <source>
        <dbReference type="EMBL" id="GGD69552.1"/>
    </source>
</evidence>
<dbReference type="InterPro" id="IPR035909">
    <property type="entry name" value="CheB_C"/>
</dbReference>
<dbReference type="Pfam" id="PF01739">
    <property type="entry name" value="CheR"/>
    <property type="match status" value="1"/>
</dbReference>
<name>A0ABQ1RJ69_9BURK</name>
<comment type="catalytic activity">
    <reaction evidence="2">
        <text>L-glutamyl-[protein] + S-adenosyl-L-methionine = [protein]-L-glutamate 5-O-methyl ester + S-adenosyl-L-homocysteine</text>
        <dbReference type="Rhea" id="RHEA:24452"/>
        <dbReference type="Rhea" id="RHEA-COMP:10208"/>
        <dbReference type="Rhea" id="RHEA-COMP:10311"/>
        <dbReference type="ChEBI" id="CHEBI:29973"/>
        <dbReference type="ChEBI" id="CHEBI:57856"/>
        <dbReference type="ChEBI" id="CHEBI:59789"/>
        <dbReference type="ChEBI" id="CHEBI:82795"/>
        <dbReference type="EC" id="2.1.1.80"/>
    </reaction>
</comment>
<keyword evidence="5" id="KW-0808">Transferase</keyword>
<keyword evidence="3 7" id="KW-0145">Chemotaxis</keyword>
<dbReference type="Gene3D" id="3.40.50.150">
    <property type="entry name" value="Vaccinia Virus protein VP39"/>
    <property type="match status" value="1"/>
</dbReference>
<dbReference type="CDD" id="cd00082">
    <property type="entry name" value="HisKA"/>
    <property type="match status" value="1"/>
</dbReference>
<dbReference type="InterPro" id="IPR035965">
    <property type="entry name" value="PAS-like_dom_sf"/>
</dbReference>
<dbReference type="InterPro" id="IPR003594">
    <property type="entry name" value="HATPase_dom"/>
</dbReference>
<evidence type="ECO:0000259" key="13">
    <source>
        <dbReference type="PROSITE" id="PS50123"/>
    </source>
</evidence>
<dbReference type="SUPFAM" id="SSF52172">
    <property type="entry name" value="CheY-like"/>
    <property type="match status" value="1"/>
</dbReference>
<dbReference type="InterPro" id="IPR036890">
    <property type="entry name" value="HATPase_C_sf"/>
</dbReference>
<evidence type="ECO:0000256" key="8">
    <source>
        <dbReference type="PROSITE-ProRule" id="PRU00169"/>
    </source>
</evidence>
<evidence type="ECO:0000259" key="12">
    <source>
        <dbReference type="PROSITE" id="PS50122"/>
    </source>
</evidence>
<dbReference type="InterPro" id="IPR005467">
    <property type="entry name" value="His_kinase_dom"/>
</dbReference>
<dbReference type="EMBL" id="BMEG01000003">
    <property type="protein sequence ID" value="GGD69552.1"/>
    <property type="molecule type" value="Genomic_DNA"/>
</dbReference>
<feature type="active site" evidence="7">
    <location>
        <position position="143"/>
    </location>
</feature>
<feature type="active site" evidence="7">
    <location>
        <position position="51"/>
    </location>
</feature>
<feature type="domain" description="Response regulatory" evidence="11">
    <location>
        <begin position="1140"/>
        <end position="1256"/>
    </location>
</feature>
<dbReference type="PANTHER" id="PTHR24422">
    <property type="entry name" value="CHEMOTAXIS PROTEIN METHYLTRANSFERASE"/>
    <property type="match status" value="1"/>
</dbReference>
<dbReference type="InterPro" id="IPR000780">
    <property type="entry name" value="CheR_MeTrfase"/>
</dbReference>
<dbReference type="PANTHER" id="PTHR24422:SF27">
    <property type="entry name" value="PROTEIN-GLUTAMATE O-METHYLTRANSFERASE"/>
    <property type="match status" value="1"/>
</dbReference>
<evidence type="ECO:0008006" key="16">
    <source>
        <dbReference type="Google" id="ProtNLM"/>
    </source>
</evidence>
<evidence type="ECO:0000256" key="7">
    <source>
        <dbReference type="PROSITE-ProRule" id="PRU00050"/>
    </source>
</evidence>
<dbReference type="Pfam" id="PF00512">
    <property type="entry name" value="HisKA"/>
    <property type="match status" value="1"/>
</dbReference>
<reference evidence="15" key="1">
    <citation type="journal article" date="2019" name="Int. J. Syst. Evol. Microbiol.">
        <title>The Global Catalogue of Microorganisms (GCM) 10K type strain sequencing project: providing services to taxonomists for standard genome sequencing and annotation.</title>
        <authorList>
            <consortium name="The Broad Institute Genomics Platform"/>
            <consortium name="The Broad Institute Genome Sequencing Center for Infectious Disease"/>
            <person name="Wu L."/>
            <person name="Ma J."/>
        </authorList>
    </citation>
    <scope>NUCLEOTIDE SEQUENCE [LARGE SCALE GENOMIC DNA]</scope>
    <source>
        <strain evidence="15">CGMCC 1.11013</strain>
    </source>
</reference>
<evidence type="ECO:0000259" key="11">
    <source>
        <dbReference type="PROSITE" id="PS50110"/>
    </source>
</evidence>
<dbReference type="Pfam" id="PF02518">
    <property type="entry name" value="HATPase_c"/>
    <property type="match status" value="1"/>
</dbReference>
<dbReference type="Pfam" id="PF01339">
    <property type="entry name" value="CheB_methylest"/>
    <property type="match status" value="1"/>
</dbReference>
<dbReference type="PRINTS" id="PR00996">
    <property type="entry name" value="CHERMTFRASE"/>
</dbReference>
<dbReference type="InterPro" id="IPR011006">
    <property type="entry name" value="CheY-like_superfamily"/>
</dbReference>
<evidence type="ECO:0000313" key="15">
    <source>
        <dbReference type="Proteomes" id="UP000597138"/>
    </source>
</evidence>
<proteinExistence type="predicted"/>
<dbReference type="SMART" id="SM00388">
    <property type="entry name" value="HisKA"/>
    <property type="match status" value="1"/>
</dbReference>
<dbReference type="InterPro" id="IPR022641">
    <property type="entry name" value="CheR_N"/>
</dbReference>
<dbReference type="RefSeq" id="WP_052005564.1">
    <property type="nucleotide sequence ID" value="NZ_BMEG01000003.1"/>
</dbReference>
<dbReference type="Proteomes" id="UP000597138">
    <property type="component" value="Unassembled WGS sequence"/>
</dbReference>
<evidence type="ECO:0000259" key="10">
    <source>
        <dbReference type="PROSITE" id="PS50109"/>
    </source>
</evidence>
<dbReference type="CDD" id="cd17580">
    <property type="entry name" value="REC_2_DhkD-like"/>
    <property type="match status" value="1"/>
</dbReference>
<dbReference type="Gene3D" id="6.10.250.1910">
    <property type="match status" value="1"/>
</dbReference>
<dbReference type="InterPro" id="IPR013767">
    <property type="entry name" value="PAS_fold"/>
</dbReference>
<evidence type="ECO:0000256" key="6">
    <source>
        <dbReference type="ARBA" id="ARBA00022691"/>
    </source>
</evidence>
<evidence type="ECO:0000256" key="2">
    <source>
        <dbReference type="ARBA" id="ARBA00001541"/>
    </source>
</evidence>
<dbReference type="Gene3D" id="3.30.450.20">
    <property type="entry name" value="PAS domain"/>
    <property type="match status" value="1"/>
</dbReference>
<dbReference type="SUPFAM" id="SSF52738">
    <property type="entry name" value="Methylesterase CheB, C-terminal domain"/>
    <property type="match status" value="1"/>
</dbReference>
<dbReference type="InterPro" id="IPR001789">
    <property type="entry name" value="Sig_transdc_resp-reg_receiver"/>
</dbReference>